<evidence type="ECO:0000256" key="1">
    <source>
        <dbReference type="SAM" id="Phobius"/>
    </source>
</evidence>
<dbReference type="Pfam" id="PF11188">
    <property type="entry name" value="DUF2975"/>
    <property type="match status" value="1"/>
</dbReference>
<evidence type="ECO:0008006" key="4">
    <source>
        <dbReference type="Google" id="ProtNLM"/>
    </source>
</evidence>
<comment type="caution">
    <text evidence="2">The sequence shown here is derived from an EMBL/GenBank/DDBJ whole genome shotgun (WGS) entry which is preliminary data.</text>
</comment>
<name>A0ABX5AV66_9MICO</name>
<proteinExistence type="predicted"/>
<accession>A0ABX5AV66</accession>
<keyword evidence="1" id="KW-0472">Membrane</keyword>
<keyword evidence="1" id="KW-1133">Transmembrane helix</keyword>
<feature type="transmembrane region" description="Helical" evidence="1">
    <location>
        <begin position="77"/>
        <end position="101"/>
    </location>
</feature>
<organism evidence="2 3">
    <name type="scientific">Microterricola pindariensis</name>
    <dbReference type="NCBI Taxonomy" id="478010"/>
    <lineage>
        <taxon>Bacteria</taxon>
        <taxon>Bacillati</taxon>
        <taxon>Actinomycetota</taxon>
        <taxon>Actinomycetes</taxon>
        <taxon>Micrococcales</taxon>
        <taxon>Microbacteriaceae</taxon>
        <taxon>Microterricola</taxon>
    </lineage>
</organism>
<dbReference type="Proteomes" id="UP000237755">
    <property type="component" value="Unassembled WGS sequence"/>
</dbReference>
<evidence type="ECO:0000313" key="3">
    <source>
        <dbReference type="Proteomes" id="UP000237755"/>
    </source>
</evidence>
<keyword evidence="1" id="KW-0812">Transmembrane</keyword>
<feature type="transmembrane region" description="Helical" evidence="1">
    <location>
        <begin position="37"/>
        <end position="57"/>
    </location>
</feature>
<keyword evidence="3" id="KW-1185">Reference proteome</keyword>
<sequence>MLVVLLAVSVLAQVVLIPRLALDTVMVFPEAEPLRMPGIIGCVAIVVCAQVALLAAWRLLSLLRHGGMLQPAASWPLNALIGSGVAAVVLFLVAFAILTAAQSMPPAAMIIIVLGVLGGSGLTVGAIAMRERVRNAGALQRDVVAAV</sequence>
<reference evidence="2 3" key="1">
    <citation type="journal article" date="2008" name="Int. J. Syst. Evol. Microbiol.">
        <title>Leifsonia pindariensis sp. nov., isolated from the Pindari glacier of the Indian Himalayas, and emended description of the genus Leifsonia.</title>
        <authorList>
            <person name="Reddy G.S."/>
            <person name="Prabagaran S.R."/>
            <person name="Shivaji S."/>
        </authorList>
    </citation>
    <scope>NUCLEOTIDE SEQUENCE [LARGE SCALE GENOMIC DNA]</scope>
    <source>
        <strain evidence="2 3">PON 10</strain>
    </source>
</reference>
<protein>
    <recommendedName>
        <fullName evidence="4">DUF2975 domain-containing protein</fullName>
    </recommendedName>
</protein>
<feature type="transmembrane region" description="Helical" evidence="1">
    <location>
        <begin position="107"/>
        <end position="129"/>
    </location>
</feature>
<evidence type="ECO:0000313" key="2">
    <source>
        <dbReference type="EMBL" id="PPL18792.1"/>
    </source>
</evidence>
<dbReference type="InterPro" id="IPR021354">
    <property type="entry name" value="DUF2975"/>
</dbReference>
<gene>
    <name evidence="2" type="ORF">GY24_09370</name>
</gene>
<dbReference type="EMBL" id="MPZN01000026">
    <property type="protein sequence ID" value="PPL18792.1"/>
    <property type="molecule type" value="Genomic_DNA"/>
</dbReference>